<evidence type="ECO:0000313" key="1">
    <source>
        <dbReference type="EMBL" id="AHF81244.1"/>
    </source>
</evidence>
<dbReference type="GeneID" id="24907000"/>
<gene>
    <name evidence="1" type="ORF">TES1_1869</name>
</gene>
<protein>
    <submittedName>
        <fullName evidence="1">Uncharacterized protein</fullName>
    </submittedName>
</protein>
<dbReference type="KEGG" id="ths:TES1_1869"/>
<proteinExistence type="predicted"/>
<dbReference type="RefSeq" id="WP_042682344.1">
    <property type="nucleotide sequence ID" value="NZ_CP006965.1"/>
</dbReference>
<dbReference type="HOGENOM" id="CLU_881723_0_0_2"/>
<dbReference type="OrthoDB" id="372581at2157"/>
<accession>W0I5A2</accession>
<sequence length="315" mass="36981">MKFPLHIERNKTSEEVFEIPLSVANNLKGQFAEKIAEAYLSYRVIPDFEKHYDYIRVFTPNYIRGRYRDYKGGKSVDKYLLEYPEFSSHYEYRHKGPSSYPPELLKKLSTAGGMLKRLVLLPNFNRVLIEVKWTEWKENHFDSYIHIMDESLNVVSSINFLGGTRDEFQERMAHLVRYLSIACFMSLDEVEKLVMLRKVLENIGYKPDYVILTANNVGKQRLNVISEEMKEKSFELPVLKIERIILVEVKSGKVGREATLTKNQRVLMRRLSSLDSIELLVLYIPIEDYIPLKEVQIISYNLKPKQKQRTLQGDD</sequence>
<dbReference type="Proteomes" id="UP000019027">
    <property type="component" value="Chromosome"/>
</dbReference>
<reference evidence="1 2" key="1">
    <citation type="journal article" date="2014" name="Int. J. Syst. Evol. Microbiol.">
        <title>Thermococcus paralvinellae sp. nov. and Thermococcus cleftensis sp. nov. of hyperthermophilic heterotrophs from deep-sea hydrothermal vents.</title>
        <authorList>
            <person name="Hensley S.A."/>
            <person name="Jung J.H."/>
            <person name="Park C.S."/>
            <person name="Holden J.F."/>
        </authorList>
    </citation>
    <scope>NUCLEOTIDE SEQUENCE [LARGE SCALE GENOMIC DNA]</scope>
    <source>
        <strain evidence="1 2">ES1</strain>
    </source>
</reference>
<keyword evidence="2" id="KW-1185">Reference proteome</keyword>
<dbReference type="EMBL" id="CP006965">
    <property type="protein sequence ID" value="AHF81244.1"/>
    <property type="molecule type" value="Genomic_DNA"/>
</dbReference>
<organism evidence="1 2">
    <name type="scientific">Thermococcus paralvinellae</name>
    <dbReference type="NCBI Taxonomy" id="582419"/>
    <lineage>
        <taxon>Archaea</taxon>
        <taxon>Methanobacteriati</taxon>
        <taxon>Methanobacteriota</taxon>
        <taxon>Thermococci</taxon>
        <taxon>Thermococcales</taxon>
        <taxon>Thermococcaceae</taxon>
        <taxon>Thermococcus</taxon>
    </lineage>
</organism>
<evidence type="ECO:0000313" key="2">
    <source>
        <dbReference type="Proteomes" id="UP000019027"/>
    </source>
</evidence>
<dbReference type="AlphaFoldDB" id="W0I5A2"/>
<dbReference type="STRING" id="582419.TES1_1869"/>
<name>W0I5A2_9EURY</name>